<dbReference type="GeneID" id="43529563"/>
<evidence type="ECO:0000256" key="1">
    <source>
        <dbReference type="SAM" id="Phobius"/>
    </source>
</evidence>
<keyword evidence="1" id="KW-1133">Transmembrane helix</keyword>
<evidence type="ECO:0000313" key="2">
    <source>
        <dbReference type="EMBL" id="ACB28394.1"/>
    </source>
</evidence>
<feature type="transmembrane region" description="Helical" evidence="1">
    <location>
        <begin position="142"/>
        <end position="164"/>
    </location>
</feature>
<name>B1MA69_METRJ</name>
<dbReference type="AlphaFoldDB" id="B1MA69"/>
<dbReference type="HOGENOM" id="CLU_1452857_0_0_5"/>
<gene>
    <name evidence="2" type="ordered locus">Mrad2831_6480</name>
</gene>
<sequence length="186" mass="20863">MNCVELQQALQCSKANGMTYGEMQAVVQLAVGLNVGLYALKELSLPYVLRQRKGLVSLRMALGEAKEIVATIADRIERENKTKDLSRISGRIMRVWRKSTNLQNELDKFLKFMNWCSGISAGISLCVLFYTAHNYGHEADNLIVAIVYLCYLTIPVGVLINLLARHRGGGLLQEQDSIYQDLSRII</sequence>
<evidence type="ECO:0000313" key="3">
    <source>
        <dbReference type="Proteomes" id="UP000006589"/>
    </source>
</evidence>
<dbReference type="OrthoDB" id="9996952at2"/>
<dbReference type="RefSeq" id="WP_012316963.1">
    <property type="nucleotide sequence ID" value="NC_010502.1"/>
</dbReference>
<dbReference type="KEGG" id="mrd:Mrad2831_6480"/>
<geneLocation type="plasmid" evidence="2 3">
    <name>pMRAD06</name>
</geneLocation>
<organism evidence="2 3">
    <name type="scientific">Methylobacterium radiotolerans (strain ATCC 27329 / DSM 1819 / JCM 2831 / NBRC 15690 / NCIMB 10815 / 0-1)</name>
    <dbReference type="NCBI Taxonomy" id="426355"/>
    <lineage>
        <taxon>Bacteria</taxon>
        <taxon>Pseudomonadati</taxon>
        <taxon>Pseudomonadota</taxon>
        <taxon>Alphaproteobacteria</taxon>
        <taxon>Hyphomicrobiales</taxon>
        <taxon>Methylobacteriaceae</taxon>
        <taxon>Methylobacterium</taxon>
    </lineage>
</organism>
<keyword evidence="1" id="KW-0472">Membrane</keyword>
<proteinExistence type="predicted"/>
<dbReference type="EMBL" id="CP001007">
    <property type="protein sequence ID" value="ACB28394.1"/>
    <property type="molecule type" value="Genomic_DNA"/>
</dbReference>
<accession>B1MA69</accession>
<feature type="transmembrane region" description="Helical" evidence="1">
    <location>
        <begin position="112"/>
        <end position="130"/>
    </location>
</feature>
<keyword evidence="2" id="KW-0614">Plasmid</keyword>
<reference evidence="2 3" key="1">
    <citation type="submission" date="2008-03" db="EMBL/GenBank/DDBJ databases">
        <title>Complete sequence of plasmid6 of Methylobacterium radiotolerans JCM 2831.</title>
        <authorList>
            <consortium name="US DOE Joint Genome Institute"/>
            <person name="Copeland A."/>
            <person name="Lucas S."/>
            <person name="Lapidus A."/>
            <person name="Glavina del Rio T."/>
            <person name="Dalin E."/>
            <person name="Tice H."/>
            <person name="Bruce D."/>
            <person name="Goodwin L."/>
            <person name="Pitluck S."/>
            <person name="Kiss H."/>
            <person name="Brettin T."/>
            <person name="Detter J.C."/>
            <person name="Han C."/>
            <person name="Kuske C.R."/>
            <person name="Schmutz J."/>
            <person name="Larimer F."/>
            <person name="Land M."/>
            <person name="Hauser L."/>
            <person name="Kyrpides N."/>
            <person name="Mikhailova N."/>
            <person name="Marx C.J."/>
            <person name="Richardson P."/>
        </authorList>
    </citation>
    <scope>NUCLEOTIDE SEQUENCE [LARGE SCALE GENOMIC DNA]</scope>
    <source>
        <strain evidence="3">ATCC 27329 / DSM 1819 / JCM 2831 / NBRC 15690 / NCIMB 10815 / 0-1</strain>
        <plasmid evidence="3">Plasmid pMRAD06</plasmid>
    </source>
</reference>
<dbReference type="Proteomes" id="UP000006589">
    <property type="component" value="Plasmid pMRAD06"/>
</dbReference>
<keyword evidence="1" id="KW-0812">Transmembrane</keyword>
<protein>
    <submittedName>
        <fullName evidence="2">Uncharacterized protein</fullName>
    </submittedName>
</protein>